<sequence length="1050" mass="117108">MSSRSTTKHSTPTTANRKVAPLFIDASHVAAVHTFIAFSAFTSALLLGCALHYRKIVKNGIAGYPEEWFPSVSATIGDWYPERNVFQILIAITSGPRFALVFLQYFITRTSRSPLPLWIFFVGIVRTLACGGWVYITSNDDHDAHDVLMILYIVCNAPWMLGGIMNTPPNHVQVRKRRFVVAHIQSSFFALIIPLVYFFIQHKVHRIPGAYTRYAFFEWGLIFLDVLYDSISGADFKLCNLQVGYSIVPFLSAYFSVDDNAPEPNDKISSTASNVKTQPALASNEHKSGTREGFRGGRLLTTLKNPALRSWLGFAADVYLSYLFWSITTSLLTTLFYFSVWELGLSGAEAALFTYFTPALLGISPLRNWALTKWGRVTLRVLSLIGLAAYRIDDPLERLWAVIGANIAVLLSQMADWTTGDGAYQGFLLGVGLVLSSLSKHANYSNNPVWPMLNEETGGYNKTGMVIAVCAILELATRPSSPPIKEEKSGKQKHPPNNAKDIPRNWIASSIALGSLFFTLHCMFTDSSTIIAWSWTGYQDGQPRGPLPHLHGSIGLLAQSLGLIIPAVLPTSASTALLGHPLWSAYGCASAFVMYRFRDWTGFLGGLNFAIFCMSILPSVLSQSSAWQGDKVGRRYFVTFLVAILLYLANVWTVAYAFVPGGSYLRERTDLVLAAQLAAISLTSWPFGASTRPNSMLRIPSSTRTRIPVILCLLSLSSVLVTLLHWPAVGPTPYKPGTRTFNAGIWTIHFGIDNVGHDSQRRIRDVIRDMKLDVVGLLETDLQVSADVVVLQYVDLGPGPNLHTWGAALLCSQFPIIHSRHHLLPSPHGELAPAIEAVLDVYGTEITVVVSHNGQEEDPLDRELQSKALARIMAASYPRPVVFLGYVVTKPLASRRMYFSSYSTWRLRRDEAAPYDILVNDGLVYDIDPNDWDRWCEYILYRGVYRTAYARVSRGIVTDTELQIGQFVLPRHGYVLTNQTEGSRLLRSHKEDLPEHHVCLLCFVSYTPLTARQWFPMEYYGNEHEGGVNGHYYHVFNTPLYYRLPEDAVL</sequence>
<dbReference type="PANTHER" id="PTHR14859">
    <property type="entry name" value="CALCOFLUOR WHITE HYPERSENSITIVE PROTEIN PRECURSOR"/>
    <property type="match status" value="1"/>
</dbReference>
<proteinExistence type="predicted"/>
<comment type="caution">
    <text evidence="7">The sequence shown here is derived from an EMBL/GenBank/DDBJ whole genome shotgun (WGS) entry which is preliminary data.</text>
</comment>
<dbReference type="Gene3D" id="3.60.10.10">
    <property type="entry name" value="Endonuclease/exonuclease/phosphatase"/>
    <property type="match status" value="1"/>
</dbReference>
<evidence type="ECO:0000259" key="6">
    <source>
        <dbReference type="Pfam" id="PF23226"/>
    </source>
</evidence>
<dbReference type="Proteomes" id="UP000683000">
    <property type="component" value="Unassembled WGS sequence"/>
</dbReference>
<dbReference type="InterPro" id="IPR057315">
    <property type="entry name" value="Exo_endo_phos_PGAP2IP_C"/>
</dbReference>
<dbReference type="Pfam" id="PF10277">
    <property type="entry name" value="Frag1"/>
    <property type="match status" value="1"/>
</dbReference>
<feature type="transmembrane region" description="Helical" evidence="2">
    <location>
        <begin position="636"/>
        <end position="659"/>
    </location>
</feature>
<feature type="transmembrane region" description="Helical" evidence="2">
    <location>
        <begin position="319"/>
        <end position="338"/>
    </location>
</feature>
<dbReference type="GO" id="GO:0005783">
    <property type="term" value="C:endoplasmic reticulum"/>
    <property type="evidence" value="ECO:0007669"/>
    <property type="project" value="TreeGrafter"/>
</dbReference>
<dbReference type="Pfam" id="PF23226">
    <property type="entry name" value="Exo_endo_phos_PGAP2IP"/>
    <property type="match status" value="1"/>
</dbReference>
<dbReference type="EMBL" id="JAGFBS010000018">
    <property type="protein sequence ID" value="KAG6374294.1"/>
    <property type="molecule type" value="Genomic_DNA"/>
</dbReference>
<keyword evidence="2" id="KW-1133">Transmembrane helix</keyword>
<feature type="transmembrane region" description="Helical" evidence="2">
    <location>
        <begin position="115"/>
        <end position="136"/>
    </location>
</feature>
<feature type="transmembrane region" description="Helical" evidence="2">
    <location>
        <begin position="211"/>
        <end position="228"/>
    </location>
</feature>
<evidence type="ECO:0000313" key="8">
    <source>
        <dbReference type="Proteomes" id="UP000683000"/>
    </source>
</evidence>
<dbReference type="InterPro" id="IPR036691">
    <property type="entry name" value="Endo/exonu/phosph_ase_sf"/>
</dbReference>
<evidence type="ECO:0000259" key="5">
    <source>
        <dbReference type="Pfam" id="PF23022"/>
    </source>
</evidence>
<name>A0A8I2YLX5_9AGAM</name>
<evidence type="ECO:0000256" key="2">
    <source>
        <dbReference type="SAM" id="Phobius"/>
    </source>
</evidence>
<dbReference type="SUPFAM" id="SSF56219">
    <property type="entry name" value="DNase I-like"/>
    <property type="match status" value="1"/>
</dbReference>
<feature type="transmembrane region" description="Helical" evidence="2">
    <location>
        <begin position="148"/>
        <end position="167"/>
    </location>
</feature>
<gene>
    <name evidence="7" type="ORF">JVT61DRAFT_4316</name>
</gene>
<evidence type="ECO:0000259" key="4">
    <source>
        <dbReference type="Pfam" id="PF23021"/>
    </source>
</evidence>
<evidence type="ECO:0000259" key="3">
    <source>
        <dbReference type="Pfam" id="PF10277"/>
    </source>
</evidence>
<feature type="transmembrane region" description="Helical" evidence="2">
    <location>
        <begin position="511"/>
        <end position="535"/>
    </location>
</feature>
<organism evidence="7 8">
    <name type="scientific">Boletus reticuloceps</name>
    <dbReference type="NCBI Taxonomy" id="495285"/>
    <lineage>
        <taxon>Eukaryota</taxon>
        <taxon>Fungi</taxon>
        <taxon>Dikarya</taxon>
        <taxon>Basidiomycota</taxon>
        <taxon>Agaricomycotina</taxon>
        <taxon>Agaricomycetes</taxon>
        <taxon>Agaricomycetidae</taxon>
        <taxon>Boletales</taxon>
        <taxon>Boletineae</taxon>
        <taxon>Boletaceae</taxon>
        <taxon>Boletoideae</taxon>
        <taxon>Boletus</taxon>
    </lineage>
</organism>
<dbReference type="GO" id="GO:0006506">
    <property type="term" value="P:GPI anchor biosynthetic process"/>
    <property type="evidence" value="ECO:0007669"/>
    <property type="project" value="TreeGrafter"/>
</dbReference>
<dbReference type="InterPro" id="IPR053912">
    <property type="entry name" value="PGAP2IP_TM_1nd"/>
</dbReference>
<dbReference type="GO" id="GO:0031505">
    <property type="term" value="P:fungal-type cell wall organization"/>
    <property type="evidence" value="ECO:0007669"/>
    <property type="project" value="TreeGrafter"/>
</dbReference>
<keyword evidence="2" id="KW-0812">Transmembrane</keyword>
<evidence type="ECO:0000313" key="7">
    <source>
        <dbReference type="EMBL" id="KAG6374294.1"/>
    </source>
</evidence>
<feature type="domain" description="PGAP2IP second transmembrane" evidence="4">
    <location>
        <begin position="505"/>
        <end position="685"/>
    </location>
</feature>
<dbReference type="InterPro" id="IPR051916">
    <property type="entry name" value="GPI-anchor_lipid_remodeler"/>
</dbReference>
<dbReference type="InterPro" id="IPR053911">
    <property type="entry name" value="PGAP2IP_TM_2nd"/>
</dbReference>
<feature type="transmembrane region" description="Helical" evidence="2">
    <location>
        <begin position="547"/>
        <end position="569"/>
    </location>
</feature>
<feature type="transmembrane region" description="Helical" evidence="2">
    <location>
        <begin position="603"/>
        <end position="624"/>
    </location>
</feature>
<keyword evidence="8" id="KW-1185">Reference proteome</keyword>
<feature type="transmembrane region" description="Helical" evidence="2">
    <location>
        <begin position="709"/>
        <end position="729"/>
    </location>
</feature>
<dbReference type="AlphaFoldDB" id="A0A8I2YLX5"/>
<evidence type="ECO:0000256" key="1">
    <source>
        <dbReference type="SAM" id="MobiDB-lite"/>
    </source>
</evidence>
<dbReference type="Pfam" id="PF23021">
    <property type="entry name" value="6TM_2nd_PGAP2IP"/>
    <property type="match status" value="1"/>
</dbReference>
<feature type="domain" description="PGAP2IP first transmembrane" evidence="5">
    <location>
        <begin position="322"/>
        <end position="474"/>
    </location>
</feature>
<dbReference type="Pfam" id="PF23022">
    <property type="entry name" value="6TM_1st_PGAP2IP"/>
    <property type="match status" value="1"/>
</dbReference>
<dbReference type="GO" id="GO:0016020">
    <property type="term" value="C:membrane"/>
    <property type="evidence" value="ECO:0007669"/>
    <property type="project" value="GOC"/>
</dbReference>
<keyword evidence="2" id="KW-0472">Membrane</keyword>
<dbReference type="InterPro" id="IPR019402">
    <property type="entry name" value="CWH43_N"/>
</dbReference>
<reference evidence="7" key="1">
    <citation type="submission" date="2021-03" db="EMBL/GenBank/DDBJ databases">
        <title>Evolutionary innovations through gain and loss of genes in the ectomycorrhizal Boletales.</title>
        <authorList>
            <person name="Wu G."/>
            <person name="Miyauchi S."/>
            <person name="Morin E."/>
            <person name="Yang Z.-L."/>
            <person name="Xu J."/>
            <person name="Martin F.M."/>
        </authorList>
    </citation>
    <scope>NUCLEOTIDE SEQUENCE</scope>
    <source>
        <strain evidence="7">BR01</strain>
    </source>
</reference>
<feature type="transmembrane region" description="Helical" evidence="2">
    <location>
        <begin position="30"/>
        <end position="53"/>
    </location>
</feature>
<accession>A0A8I2YLX5</accession>
<dbReference type="OrthoDB" id="68581at2759"/>
<feature type="domain" description="CWH43-like N-terminal" evidence="3">
    <location>
        <begin position="28"/>
        <end position="237"/>
    </location>
</feature>
<feature type="region of interest" description="Disordered" evidence="1">
    <location>
        <begin position="481"/>
        <end position="500"/>
    </location>
</feature>
<feature type="domain" description="PGAP2IP C-terminal nuclease-like" evidence="6">
    <location>
        <begin position="739"/>
        <end position="974"/>
    </location>
</feature>
<dbReference type="PANTHER" id="PTHR14859:SF1">
    <property type="entry name" value="PGAP2-INTERACTING PROTEIN"/>
    <property type="match status" value="1"/>
</dbReference>
<protein>
    <submittedName>
        <fullName evidence="7">Frag1/DRAM/Sfk1 family-domain-containing protein</fullName>
    </submittedName>
</protein>
<feature type="transmembrane region" description="Helical" evidence="2">
    <location>
        <begin position="179"/>
        <end position="199"/>
    </location>
</feature>
<feature type="transmembrane region" description="Helical" evidence="2">
    <location>
        <begin position="350"/>
        <end position="370"/>
    </location>
</feature>